<gene>
    <name evidence="1" type="ORF">LSAT_V11C500277310</name>
</gene>
<dbReference type="AlphaFoldDB" id="A0A9R1X7U6"/>
<dbReference type="Proteomes" id="UP000235145">
    <property type="component" value="Unassembled WGS sequence"/>
</dbReference>
<accession>A0A9R1X7U6</accession>
<protein>
    <submittedName>
        <fullName evidence="1">Uncharacterized protein</fullName>
    </submittedName>
</protein>
<evidence type="ECO:0000313" key="2">
    <source>
        <dbReference type="Proteomes" id="UP000235145"/>
    </source>
</evidence>
<organism evidence="1 2">
    <name type="scientific">Lactuca sativa</name>
    <name type="common">Garden lettuce</name>
    <dbReference type="NCBI Taxonomy" id="4236"/>
    <lineage>
        <taxon>Eukaryota</taxon>
        <taxon>Viridiplantae</taxon>
        <taxon>Streptophyta</taxon>
        <taxon>Embryophyta</taxon>
        <taxon>Tracheophyta</taxon>
        <taxon>Spermatophyta</taxon>
        <taxon>Magnoliopsida</taxon>
        <taxon>eudicotyledons</taxon>
        <taxon>Gunneridae</taxon>
        <taxon>Pentapetalae</taxon>
        <taxon>asterids</taxon>
        <taxon>campanulids</taxon>
        <taxon>Asterales</taxon>
        <taxon>Asteraceae</taxon>
        <taxon>Cichorioideae</taxon>
        <taxon>Cichorieae</taxon>
        <taxon>Lactucinae</taxon>
        <taxon>Lactuca</taxon>
    </lineage>
</organism>
<evidence type="ECO:0000313" key="1">
    <source>
        <dbReference type="EMBL" id="KAJ0202641.1"/>
    </source>
</evidence>
<sequence>MKAFFLVTGLRFGDYFHPSSGFAAFRERVFPFVPLSRSVSMDDLTNVFNNSLHQLRNEDMIWIFETFPNSSIVGSLISGVIPQAVAYPRMRRLHAPDCERILDVTNVCSLVHLIIYKLIWHK</sequence>
<keyword evidence="2" id="KW-1185">Reference proteome</keyword>
<reference evidence="1 2" key="1">
    <citation type="journal article" date="2017" name="Nat. Commun.">
        <title>Genome assembly with in vitro proximity ligation data and whole-genome triplication in lettuce.</title>
        <authorList>
            <person name="Reyes-Chin-Wo S."/>
            <person name="Wang Z."/>
            <person name="Yang X."/>
            <person name="Kozik A."/>
            <person name="Arikit S."/>
            <person name="Song C."/>
            <person name="Xia L."/>
            <person name="Froenicke L."/>
            <person name="Lavelle D.O."/>
            <person name="Truco M.J."/>
            <person name="Xia R."/>
            <person name="Zhu S."/>
            <person name="Xu C."/>
            <person name="Xu H."/>
            <person name="Xu X."/>
            <person name="Cox K."/>
            <person name="Korf I."/>
            <person name="Meyers B.C."/>
            <person name="Michelmore R.W."/>
        </authorList>
    </citation>
    <scope>NUCLEOTIDE SEQUENCE [LARGE SCALE GENOMIC DNA]</scope>
    <source>
        <strain evidence="2">cv. Salinas</strain>
        <tissue evidence="1">Seedlings</tissue>
    </source>
</reference>
<name>A0A9R1X7U6_LACSA</name>
<comment type="caution">
    <text evidence="1">The sequence shown here is derived from an EMBL/GenBank/DDBJ whole genome shotgun (WGS) entry which is preliminary data.</text>
</comment>
<dbReference type="EMBL" id="NBSK02000005">
    <property type="protein sequence ID" value="KAJ0202641.1"/>
    <property type="molecule type" value="Genomic_DNA"/>
</dbReference>
<proteinExistence type="predicted"/>